<reference evidence="2 3" key="1">
    <citation type="submission" date="2021-08" db="EMBL/GenBank/DDBJ databases">
        <title>Draft Genome Sequence of Phanerochaete sordida strain YK-624.</title>
        <authorList>
            <person name="Mori T."/>
            <person name="Dohra H."/>
            <person name="Suzuki T."/>
            <person name="Kawagishi H."/>
            <person name="Hirai H."/>
        </authorList>
    </citation>
    <scope>NUCLEOTIDE SEQUENCE [LARGE SCALE GENOMIC DNA]</scope>
    <source>
        <strain evidence="2 3">YK-624</strain>
    </source>
</reference>
<sequence>MSAKLHAAQDDRGSYESLGSAPASAVPDGLIGRRPHTALILLSCAPANLLRRDILRRGRIYANHQVQRLYIIIRLRLGHMWSRVARALCPCSFTTFYNMKSRVNSYSKQLATYAQCGLVLALL</sequence>
<dbReference type="EMBL" id="BPQB01000008">
    <property type="protein sequence ID" value="GJE88184.1"/>
    <property type="molecule type" value="Genomic_DNA"/>
</dbReference>
<evidence type="ECO:0000313" key="2">
    <source>
        <dbReference type="EMBL" id="GJE88184.1"/>
    </source>
</evidence>
<comment type="caution">
    <text evidence="2">The sequence shown here is derived from an EMBL/GenBank/DDBJ whole genome shotgun (WGS) entry which is preliminary data.</text>
</comment>
<organism evidence="2 3">
    <name type="scientific">Phanerochaete sordida</name>
    <dbReference type="NCBI Taxonomy" id="48140"/>
    <lineage>
        <taxon>Eukaryota</taxon>
        <taxon>Fungi</taxon>
        <taxon>Dikarya</taxon>
        <taxon>Basidiomycota</taxon>
        <taxon>Agaricomycotina</taxon>
        <taxon>Agaricomycetes</taxon>
        <taxon>Polyporales</taxon>
        <taxon>Phanerochaetaceae</taxon>
        <taxon>Phanerochaete</taxon>
    </lineage>
</organism>
<feature type="region of interest" description="Disordered" evidence="1">
    <location>
        <begin position="1"/>
        <end position="26"/>
    </location>
</feature>
<name>A0A9P3G5E1_9APHY</name>
<proteinExistence type="predicted"/>
<gene>
    <name evidence="2" type="ORF">PsYK624_042670</name>
</gene>
<evidence type="ECO:0000313" key="3">
    <source>
        <dbReference type="Proteomes" id="UP000703269"/>
    </source>
</evidence>
<dbReference type="Proteomes" id="UP000703269">
    <property type="component" value="Unassembled WGS sequence"/>
</dbReference>
<accession>A0A9P3G5E1</accession>
<dbReference type="AlphaFoldDB" id="A0A9P3G5E1"/>
<keyword evidence="3" id="KW-1185">Reference proteome</keyword>
<protein>
    <submittedName>
        <fullName evidence="2">Uncharacterized protein</fullName>
    </submittedName>
</protein>
<evidence type="ECO:0000256" key="1">
    <source>
        <dbReference type="SAM" id="MobiDB-lite"/>
    </source>
</evidence>